<dbReference type="RefSeq" id="WP_170195378.1">
    <property type="nucleotide sequence ID" value="NZ_JABBNB010000017.1"/>
</dbReference>
<keyword evidence="1" id="KW-0472">Membrane</keyword>
<dbReference type="Pfam" id="PF09490">
    <property type="entry name" value="CbtA"/>
    <property type="match status" value="1"/>
</dbReference>
<keyword evidence="1" id="KW-1133">Transmembrane helix</keyword>
<comment type="caution">
    <text evidence="2">The sequence shown here is derived from an EMBL/GenBank/DDBJ whole genome shotgun (WGS) entry which is preliminary data.</text>
</comment>
<evidence type="ECO:0000313" key="3">
    <source>
        <dbReference type="Proteomes" id="UP000550729"/>
    </source>
</evidence>
<feature type="transmembrane region" description="Helical" evidence="1">
    <location>
        <begin position="148"/>
        <end position="169"/>
    </location>
</feature>
<feature type="transmembrane region" description="Helical" evidence="1">
    <location>
        <begin position="68"/>
        <end position="95"/>
    </location>
</feature>
<evidence type="ECO:0000256" key="1">
    <source>
        <dbReference type="SAM" id="Phobius"/>
    </source>
</evidence>
<evidence type="ECO:0000313" key="2">
    <source>
        <dbReference type="EMBL" id="NMO02873.1"/>
    </source>
</evidence>
<gene>
    <name evidence="2" type="ORF">HH308_16795</name>
</gene>
<feature type="transmembrane region" description="Helical" evidence="1">
    <location>
        <begin position="107"/>
        <end position="128"/>
    </location>
</feature>
<accession>A0A848L2N9</accession>
<dbReference type="AlphaFoldDB" id="A0A848L2N9"/>
<proteinExistence type="predicted"/>
<reference evidence="2 3" key="1">
    <citation type="submission" date="2020-04" db="EMBL/GenBank/DDBJ databases">
        <title>Gordonia sp. nov. TBRC 11910.</title>
        <authorList>
            <person name="Suriyachadkun C."/>
        </authorList>
    </citation>
    <scope>NUCLEOTIDE SEQUENCE [LARGE SCALE GENOMIC DNA]</scope>
    <source>
        <strain evidence="2 3">TBRC 11910</strain>
    </source>
</reference>
<feature type="transmembrane region" description="Helical" evidence="1">
    <location>
        <begin position="232"/>
        <end position="250"/>
    </location>
</feature>
<keyword evidence="3" id="KW-1185">Reference proteome</keyword>
<dbReference type="Proteomes" id="UP000550729">
    <property type="component" value="Unassembled WGS sequence"/>
</dbReference>
<feature type="transmembrane region" description="Helical" evidence="1">
    <location>
        <begin position="176"/>
        <end position="197"/>
    </location>
</feature>
<dbReference type="EMBL" id="JABBNB010000017">
    <property type="protein sequence ID" value="NMO02873.1"/>
    <property type="molecule type" value="Genomic_DNA"/>
</dbReference>
<sequence>MEKRFIGFGLVSGLLAGVISFVFARVFIEPQVQTAISYEQGRSHAELALSGGHEHEHEMFTRSVQENIGAGVGSLAFAIALGAMFAVAFTVLWAYLGRRYPSTDPRWVAAGTAAAAFVAICAVPQFIYPANPPAVGEADTIGSRSASYLVLTLASLALMIVAVAVALWLRPRIGGLASATLGAIGYLAGIGIVVQFLPRFDEVPRALLDQSGSIVYQGFPAQTLALFRTYSVMNQALLWTVIAIVFAAALRRFTTVRGSAAPESALSRI</sequence>
<organism evidence="2 3">
    <name type="scientific">Gordonia asplenii</name>
    <dbReference type="NCBI Taxonomy" id="2725283"/>
    <lineage>
        <taxon>Bacteria</taxon>
        <taxon>Bacillati</taxon>
        <taxon>Actinomycetota</taxon>
        <taxon>Actinomycetes</taxon>
        <taxon>Mycobacteriales</taxon>
        <taxon>Gordoniaceae</taxon>
        <taxon>Gordonia</taxon>
    </lineage>
</organism>
<keyword evidence="1" id="KW-0812">Transmembrane</keyword>
<name>A0A848L2N9_9ACTN</name>
<protein>
    <submittedName>
        <fullName evidence="2">CbtA family protein</fullName>
    </submittedName>
</protein>
<dbReference type="InterPro" id="IPR012666">
    <property type="entry name" value="CbtA_put"/>
</dbReference>